<evidence type="ECO:0000256" key="13">
    <source>
        <dbReference type="ARBA" id="ARBA00022842"/>
    </source>
</evidence>
<gene>
    <name evidence="24" type="primary">thiD</name>
    <name evidence="20" type="synonym">thiE</name>
    <name evidence="21" type="synonym">thiM</name>
    <name evidence="24" type="ORF">DXD17_01975</name>
</gene>
<feature type="binding site" evidence="20">
    <location>
        <begin position="338"/>
        <end position="342"/>
    </location>
    <ligand>
        <name>4-amino-2-methyl-5-(diphosphooxymethyl)pyrimidine</name>
        <dbReference type="ChEBI" id="CHEBI:57841"/>
    </ligand>
</feature>
<feature type="binding site" evidence="20">
    <location>
        <position position="371"/>
    </location>
    <ligand>
        <name>Mg(2+)</name>
        <dbReference type="ChEBI" id="CHEBI:18420"/>
    </ligand>
</feature>
<dbReference type="InterPro" id="IPR034291">
    <property type="entry name" value="TMP_synthase"/>
</dbReference>
<dbReference type="AlphaFoldDB" id="A0A3E4LZJ1"/>
<evidence type="ECO:0000256" key="3">
    <source>
        <dbReference type="ARBA" id="ARBA00001771"/>
    </source>
</evidence>
<evidence type="ECO:0000256" key="20">
    <source>
        <dbReference type="HAMAP-Rule" id="MF_00097"/>
    </source>
</evidence>
<comment type="pathway">
    <text evidence="4">Cofactor biosynthesis; thiamine diphosphate biosynthesis; 4-amino-2-methyl-5-diphosphomethylpyrimidine from 5-amino-1-(5-phospho-D-ribosyl)imidazole: step 3/3.</text>
</comment>
<keyword evidence="9 20" id="KW-0479">Metal-binding</keyword>
<evidence type="ECO:0000256" key="8">
    <source>
        <dbReference type="ARBA" id="ARBA00022679"/>
    </source>
</evidence>
<dbReference type="InterPro" id="IPR004399">
    <property type="entry name" value="HMP/HMP-P_kinase_dom"/>
</dbReference>
<evidence type="ECO:0000256" key="5">
    <source>
        <dbReference type="ARBA" id="ARBA00004868"/>
    </source>
</evidence>
<protein>
    <recommendedName>
        <fullName evidence="20 21">Multifunctional fusion protein</fullName>
    </recommendedName>
    <domain>
        <recommendedName>
            <fullName evidence="20">Thiamine-phosphate synthase</fullName>
            <shortName evidence="20">TP synthase</shortName>
            <shortName evidence="20">TPS</shortName>
            <ecNumber evidence="20">2.5.1.3</ecNumber>
        </recommendedName>
        <alternativeName>
            <fullName evidence="20">Thiamine-phosphate pyrophosphorylase</fullName>
            <shortName evidence="20">TMP pyrophosphorylase</shortName>
            <shortName evidence="20">TMP-PPase</shortName>
        </alternativeName>
    </domain>
    <domain>
        <recommendedName>
            <fullName evidence="21">Hydroxyethylthiazole kinase</fullName>
            <ecNumber evidence="21">2.7.1.50</ecNumber>
        </recommendedName>
        <alternativeName>
            <fullName evidence="21">4-methyl-5-beta-hydroxyethylthiazole kinase</fullName>
            <shortName evidence="21">TH kinase</shortName>
            <shortName evidence="21">Thz kinase</shortName>
        </alternativeName>
    </domain>
</protein>
<dbReference type="EC" id="2.5.1.3" evidence="20"/>
<dbReference type="GO" id="GO:0009228">
    <property type="term" value="P:thiamine biosynthetic process"/>
    <property type="evidence" value="ECO:0007669"/>
    <property type="project" value="UniProtKB-KW"/>
</dbReference>
<keyword evidence="14 20" id="KW-0784">Thiamine biosynthesis</keyword>
<dbReference type="GO" id="GO:0009229">
    <property type="term" value="P:thiamine diphosphate biosynthetic process"/>
    <property type="evidence" value="ECO:0007669"/>
    <property type="project" value="UniProtKB-UniRule"/>
</dbReference>
<comment type="catalytic activity">
    <reaction evidence="2">
        <text>4-amino-2-methyl-5-(phosphooxymethyl)pyrimidine + ATP = 4-amino-2-methyl-5-(diphosphooxymethyl)pyrimidine + ADP</text>
        <dbReference type="Rhea" id="RHEA:19893"/>
        <dbReference type="ChEBI" id="CHEBI:30616"/>
        <dbReference type="ChEBI" id="CHEBI:57841"/>
        <dbReference type="ChEBI" id="CHEBI:58354"/>
        <dbReference type="ChEBI" id="CHEBI:456216"/>
        <dbReference type="EC" id="2.7.4.7"/>
    </reaction>
</comment>
<feature type="binding site" evidence="21">
    <location>
        <position position="215"/>
    </location>
    <ligand>
        <name>substrate</name>
    </ligand>
</feature>
<proteinExistence type="inferred from homology"/>
<comment type="catalytic activity">
    <reaction evidence="18 20">
        <text>2-(2-carboxy-4-methylthiazol-5-yl)ethyl phosphate + 4-amino-2-methyl-5-(diphosphooxymethyl)pyrimidine + 2 H(+) = thiamine phosphate + CO2 + diphosphate</text>
        <dbReference type="Rhea" id="RHEA:47848"/>
        <dbReference type="ChEBI" id="CHEBI:15378"/>
        <dbReference type="ChEBI" id="CHEBI:16526"/>
        <dbReference type="ChEBI" id="CHEBI:33019"/>
        <dbReference type="ChEBI" id="CHEBI:37575"/>
        <dbReference type="ChEBI" id="CHEBI:57841"/>
        <dbReference type="ChEBI" id="CHEBI:62890"/>
        <dbReference type="EC" id="2.5.1.3"/>
    </reaction>
</comment>
<dbReference type="Gene3D" id="3.40.1190.20">
    <property type="match status" value="2"/>
</dbReference>
<dbReference type="SUPFAM" id="SSF53613">
    <property type="entry name" value="Ribokinase-like"/>
    <property type="match status" value="2"/>
</dbReference>
<evidence type="ECO:0000256" key="10">
    <source>
        <dbReference type="ARBA" id="ARBA00022741"/>
    </source>
</evidence>
<evidence type="ECO:0000259" key="22">
    <source>
        <dbReference type="Pfam" id="PF02581"/>
    </source>
</evidence>
<dbReference type="FunFam" id="3.40.1190.20:FF:000003">
    <property type="entry name" value="Phosphomethylpyrimidine kinase ThiD"/>
    <property type="match status" value="1"/>
</dbReference>
<dbReference type="CDD" id="cd00564">
    <property type="entry name" value="TMP_TenI"/>
    <property type="match status" value="1"/>
</dbReference>
<dbReference type="InterPro" id="IPR022998">
    <property type="entry name" value="ThiamineP_synth_TenI"/>
</dbReference>
<comment type="catalytic activity">
    <reaction evidence="3 21">
        <text>5-(2-hydroxyethyl)-4-methylthiazole + ATP = 4-methyl-5-(2-phosphooxyethyl)-thiazole + ADP + H(+)</text>
        <dbReference type="Rhea" id="RHEA:24212"/>
        <dbReference type="ChEBI" id="CHEBI:15378"/>
        <dbReference type="ChEBI" id="CHEBI:17957"/>
        <dbReference type="ChEBI" id="CHEBI:30616"/>
        <dbReference type="ChEBI" id="CHEBI:58296"/>
        <dbReference type="ChEBI" id="CHEBI:456216"/>
        <dbReference type="EC" id="2.7.1.50"/>
    </reaction>
</comment>
<dbReference type="Pfam" id="PF02581">
    <property type="entry name" value="TMP-TENI"/>
    <property type="match status" value="1"/>
</dbReference>
<reference evidence="24 25" key="1">
    <citation type="submission" date="2018-08" db="EMBL/GenBank/DDBJ databases">
        <title>A genome reference for cultivated species of the human gut microbiota.</title>
        <authorList>
            <person name="Zou Y."/>
            <person name="Xue W."/>
            <person name="Luo G."/>
        </authorList>
    </citation>
    <scope>NUCLEOTIDE SEQUENCE [LARGE SCALE GENOMIC DNA]</scope>
    <source>
        <strain evidence="24 25">TF11-7</strain>
    </source>
</reference>
<dbReference type="HAMAP" id="MF_00097">
    <property type="entry name" value="TMP_synthase"/>
    <property type="match status" value="1"/>
</dbReference>
<evidence type="ECO:0000259" key="23">
    <source>
        <dbReference type="Pfam" id="PF08543"/>
    </source>
</evidence>
<comment type="function">
    <text evidence="20">Condenses 4-methyl-5-(beta-hydroxyethyl)thiazole monophosphate (THZ-P) and 2-methyl-4-amino-5-hydroxymethyl pyrimidine pyrophosphate (HMP-PP) to form thiamine monophosphate (TMP).</text>
</comment>
<comment type="caution">
    <text evidence="24">The sequence shown here is derived from an EMBL/GenBank/DDBJ whole genome shotgun (WGS) entry which is preliminary data.</text>
</comment>
<comment type="pathway">
    <text evidence="5 21">Cofactor biosynthesis; thiamine diphosphate biosynthesis; 4-methyl-5-(2-phosphoethyl)-thiazole from 5-(2-hydroxyethyl)-4-methylthiazole: step 1/1.</text>
</comment>
<comment type="catalytic activity">
    <reaction evidence="1">
        <text>4-amino-5-hydroxymethyl-2-methylpyrimidine + ATP = 4-amino-2-methyl-5-(phosphooxymethyl)pyrimidine + ADP + H(+)</text>
        <dbReference type="Rhea" id="RHEA:23096"/>
        <dbReference type="ChEBI" id="CHEBI:15378"/>
        <dbReference type="ChEBI" id="CHEBI:16892"/>
        <dbReference type="ChEBI" id="CHEBI:30616"/>
        <dbReference type="ChEBI" id="CHEBI:58354"/>
        <dbReference type="ChEBI" id="CHEBI:456216"/>
        <dbReference type="EC" id="2.7.1.49"/>
    </reaction>
</comment>
<dbReference type="GO" id="GO:0005524">
    <property type="term" value="F:ATP binding"/>
    <property type="evidence" value="ECO:0007669"/>
    <property type="project" value="UniProtKB-UniRule"/>
</dbReference>
<dbReference type="InterPro" id="IPR036206">
    <property type="entry name" value="ThiamineP_synth_sf"/>
</dbReference>
<sequence length="769" mass="82795">MEKNVKVHCLTNPVTMQSVANVLLAAGGSAVMAQDEQEVEEVTAICQATLLNTGVPDERKIRSCILAGKCANRLGHPVVLDPVGAGASKFRRKKIGQLLQSVVPSIIRCNQEEASALLRAEDEKEFLVLGTERQKIEGTAESCQQDGDAVFSGIQSGGVESSLELELEKARRLAVRLAKKYRCTVCMTGEQDVISDGERVKVISGGDGRICRITGSGCMLSALCALKCGDGTDSFEAAAEAAETWRHCAERAGETVDEKEEGIGSFQIRLLDALSLKMEMERGRRMEVQSRMKQNKKRYISPEQLRLYAVTDRKWLAEGETLETVVETLVRSGVTCVQLREKHASDEEIISEGKKLNEICRKHHVPLIVNDRPDLAKKIGAAGVHVGLSDMGIEKARELLGEDFIIGGSAHNVKEALQAQKAGADYIGCGAVFGSQTKSDVTTLAKEELCAICEAVEIPVVAIGGITAENIKELTGTGIDGVAVVSGLFAAKDKPEMVRRFLKAFEMKKVLTIAGSDCSGGAGIQADLKTMAANGVYGMSAVMALTAQNTTGVQGIMEVTPEFAGQQIDSIFTDIRPDAVKIGMLSSGEIIHVVAEKLKEYQAEHIVLDPVMVSTSGHRLIQKDAEQSLKKELFPLAELITPNIPEAEVLSGRKIKNAQDMESAAEKIVEEYGCAVLLKGGHRINDANDFLCTWEKKVWICGERVENPNTHGTGCTLSSAIASNLAKGAGMEEAVQKAKEYLTEALKEQLDLGAGSGPMDHTLGKIIFE</sequence>
<comment type="pathway">
    <text evidence="6 20">Cofactor biosynthesis; thiamine diphosphate biosynthesis; thiamine phosphate from 4-amino-2-methyl-5-diphosphomethylpyrimidine and 4-methyl-5-(2-phosphoethyl)-thiazole: step 1/1.</text>
</comment>
<keyword evidence="8 20" id="KW-0808">Transferase</keyword>
<evidence type="ECO:0000256" key="1">
    <source>
        <dbReference type="ARBA" id="ARBA00000151"/>
    </source>
</evidence>
<dbReference type="CDD" id="cd01170">
    <property type="entry name" value="THZ_kinase"/>
    <property type="match status" value="1"/>
</dbReference>
<comment type="similarity">
    <text evidence="20">Belongs to the thiamine-phosphate synthase family.</text>
</comment>
<evidence type="ECO:0000256" key="11">
    <source>
        <dbReference type="ARBA" id="ARBA00022777"/>
    </source>
</evidence>
<dbReference type="Proteomes" id="UP000260793">
    <property type="component" value="Unassembled WGS sequence"/>
</dbReference>
<evidence type="ECO:0000256" key="21">
    <source>
        <dbReference type="HAMAP-Rule" id="MF_00228"/>
    </source>
</evidence>
<feature type="domain" description="Thiamine phosphate synthase/TenI" evidence="22">
    <location>
        <begin position="307"/>
        <end position="488"/>
    </location>
</feature>
<keyword evidence="12 21" id="KW-0067">ATP-binding</keyword>
<keyword evidence="11 21" id="KW-0418">Kinase</keyword>
<feature type="binding site" evidence="20">
    <location>
        <position position="370"/>
    </location>
    <ligand>
        <name>4-amino-2-methyl-5-(diphosphooxymethyl)pyrimidine</name>
        <dbReference type="ChEBI" id="CHEBI:57841"/>
    </ligand>
</feature>
<comment type="function">
    <text evidence="21">Catalyzes the phosphorylation of the hydroxyl group of 4-methyl-5-beta-hydroxyethylthiazole (THZ).</text>
</comment>
<feature type="binding site" evidence="20">
    <location>
        <begin position="485"/>
        <end position="486"/>
    </location>
    <ligand>
        <name>2-[(2R,5Z)-2-carboxy-4-methylthiazol-5(2H)-ylidene]ethyl phosphate</name>
        <dbReference type="ChEBI" id="CHEBI:62899"/>
    </ligand>
</feature>
<evidence type="ECO:0000256" key="15">
    <source>
        <dbReference type="ARBA" id="ARBA00023268"/>
    </source>
</evidence>
<keyword evidence="13 20" id="KW-0460">Magnesium</keyword>
<dbReference type="Pfam" id="PF02110">
    <property type="entry name" value="HK"/>
    <property type="match status" value="2"/>
</dbReference>
<dbReference type="GO" id="GO:0004417">
    <property type="term" value="F:hydroxyethylthiazole kinase activity"/>
    <property type="evidence" value="ECO:0007669"/>
    <property type="project" value="UniProtKB-UniRule"/>
</dbReference>
<dbReference type="PANTHER" id="PTHR20858:SF17">
    <property type="entry name" value="HYDROXYMETHYLPYRIMIDINE_PHOSPHOMETHYLPYRIMIDINE KINASE THI20-RELATED"/>
    <property type="match status" value="1"/>
</dbReference>
<feature type="domain" description="Pyridoxamine kinase/Phosphomethylpyrimidine kinase" evidence="23">
    <location>
        <begin position="517"/>
        <end position="760"/>
    </location>
</feature>
<dbReference type="GO" id="GO:0008972">
    <property type="term" value="F:phosphomethylpyrimidine kinase activity"/>
    <property type="evidence" value="ECO:0007669"/>
    <property type="project" value="UniProtKB-EC"/>
</dbReference>
<comment type="pathway">
    <text evidence="16">Cofactor biosynthesis; thiamine diphosphate biosynthesis; 4-amino-2-methyl-5-diphosphomethylpyrimidine from 5-amino-1-(5-phospho-D-ribosyl)imidazole: step 2/3.</text>
</comment>
<organism evidence="24 25">
    <name type="scientific">[Ruminococcus] lactaris</name>
    <dbReference type="NCBI Taxonomy" id="46228"/>
    <lineage>
        <taxon>Bacteria</taxon>
        <taxon>Bacillati</taxon>
        <taxon>Bacillota</taxon>
        <taxon>Clostridia</taxon>
        <taxon>Lachnospirales</taxon>
        <taxon>Lachnospiraceae</taxon>
        <taxon>Mediterraneibacter</taxon>
    </lineage>
</organism>
<dbReference type="Pfam" id="PF08543">
    <property type="entry name" value="Phos_pyr_kin"/>
    <property type="match status" value="1"/>
</dbReference>
<dbReference type="GO" id="GO:0005829">
    <property type="term" value="C:cytosol"/>
    <property type="evidence" value="ECO:0007669"/>
    <property type="project" value="TreeGrafter"/>
</dbReference>
<keyword evidence="10 21" id="KW-0547">Nucleotide-binding</keyword>
<dbReference type="GO" id="GO:0004789">
    <property type="term" value="F:thiamine-phosphate diphosphorylase activity"/>
    <property type="evidence" value="ECO:0007669"/>
    <property type="project" value="UniProtKB-UniRule"/>
</dbReference>
<feature type="binding site" evidence="20">
    <location>
        <position position="438"/>
    </location>
    <ligand>
        <name>4-amino-2-methyl-5-(diphosphooxymethyl)pyrimidine</name>
        <dbReference type="ChEBI" id="CHEBI:57841"/>
    </ligand>
</feature>
<evidence type="ECO:0000256" key="9">
    <source>
        <dbReference type="ARBA" id="ARBA00022723"/>
    </source>
</evidence>
<comment type="similarity">
    <text evidence="21">Belongs to the Thz kinase family.</text>
</comment>
<evidence type="ECO:0000256" key="17">
    <source>
        <dbReference type="ARBA" id="ARBA00047334"/>
    </source>
</evidence>
<evidence type="ECO:0000256" key="4">
    <source>
        <dbReference type="ARBA" id="ARBA00004769"/>
    </source>
</evidence>
<evidence type="ECO:0000256" key="6">
    <source>
        <dbReference type="ARBA" id="ARBA00005165"/>
    </source>
</evidence>
<feature type="binding site" evidence="20">
    <location>
        <position position="390"/>
    </location>
    <ligand>
        <name>Mg(2+)</name>
        <dbReference type="ChEBI" id="CHEBI:18420"/>
    </ligand>
</feature>
<comment type="similarity">
    <text evidence="7">Belongs to the ThiD family.</text>
</comment>
<dbReference type="NCBIfam" id="TIGR00097">
    <property type="entry name" value="HMP-P_kinase"/>
    <property type="match status" value="1"/>
</dbReference>
<dbReference type="CDD" id="cd01169">
    <property type="entry name" value="HMPP_kinase"/>
    <property type="match status" value="1"/>
</dbReference>
<dbReference type="InterPro" id="IPR013785">
    <property type="entry name" value="Aldolase_TIM"/>
</dbReference>
<dbReference type="GO" id="GO:0008902">
    <property type="term" value="F:hydroxymethylpyrimidine kinase activity"/>
    <property type="evidence" value="ECO:0007669"/>
    <property type="project" value="UniProtKB-EC"/>
</dbReference>
<dbReference type="UniPathway" id="UPA00060">
    <property type="reaction ID" value="UER00139"/>
</dbReference>
<evidence type="ECO:0000256" key="2">
    <source>
        <dbReference type="ARBA" id="ARBA00000565"/>
    </source>
</evidence>
<dbReference type="InterPro" id="IPR029056">
    <property type="entry name" value="Ribokinase-like"/>
</dbReference>
<dbReference type="Gene3D" id="3.20.20.70">
    <property type="entry name" value="Aldolase class I"/>
    <property type="match status" value="1"/>
</dbReference>
<evidence type="ECO:0000256" key="14">
    <source>
        <dbReference type="ARBA" id="ARBA00022977"/>
    </source>
</evidence>
<evidence type="ECO:0000256" key="12">
    <source>
        <dbReference type="ARBA" id="ARBA00022840"/>
    </source>
</evidence>
<comment type="catalytic activity">
    <reaction evidence="19 20">
        <text>2-[(2R,5Z)-2-carboxy-4-methylthiazol-5(2H)-ylidene]ethyl phosphate + 4-amino-2-methyl-5-(diphosphooxymethyl)pyrimidine + 2 H(+) = thiamine phosphate + CO2 + diphosphate</text>
        <dbReference type="Rhea" id="RHEA:47844"/>
        <dbReference type="ChEBI" id="CHEBI:15378"/>
        <dbReference type="ChEBI" id="CHEBI:16526"/>
        <dbReference type="ChEBI" id="CHEBI:33019"/>
        <dbReference type="ChEBI" id="CHEBI:37575"/>
        <dbReference type="ChEBI" id="CHEBI:57841"/>
        <dbReference type="ChEBI" id="CHEBI:62899"/>
        <dbReference type="EC" id="2.5.1.3"/>
    </reaction>
</comment>
<dbReference type="PANTHER" id="PTHR20858">
    <property type="entry name" value="PHOSPHOMETHYLPYRIMIDINE KINASE"/>
    <property type="match status" value="1"/>
</dbReference>
<evidence type="ECO:0000256" key="7">
    <source>
        <dbReference type="ARBA" id="ARBA00009879"/>
    </source>
</evidence>
<evidence type="ECO:0000313" key="24">
    <source>
        <dbReference type="EMBL" id="RGK42482.1"/>
    </source>
</evidence>
<dbReference type="InterPro" id="IPR000417">
    <property type="entry name" value="Hyethyz_kinase"/>
</dbReference>
<comment type="catalytic activity">
    <reaction evidence="17 20">
        <text>4-methyl-5-(2-phosphooxyethyl)-thiazole + 4-amino-2-methyl-5-(diphosphooxymethyl)pyrimidine + H(+) = thiamine phosphate + diphosphate</text>
        <dbReference type="Rhea" id="RHEA:22328"/>
        <dbReference type="ChEBI" id="CHEBI:15378"/>
        <dbReference type="ChEBI" id="CHEBI:33019"/>
        <dbReference type="ChEBI" id="CHEBI:37575"/>
        <dbReference type="ChEBI" id="CHEBI:57841"/>
        <dbReference type="ChEBI" id="CHEBI:58296"/>
        <dbReference type="EC" id="2.5.1.3"/>
    </reaction>
</comment>
<evidence type="ECO:0000256" key="19">
    <source>
        <dbReference type="ARBA" id="ARBA00047883"/>
    </source>
</evidence>
<evidence type="ECO:0000313" key="25">
    <source>
        <dbReference type="Proteomes" id="UP000260793"/>
    </source>
</evidence>
<feature type="binding site" evidence="21">
    <location>
        <position position="32"/>
    </location>
    <ligand>
        <name>substrate</name>
    </ligand>
</feature>
<feature type="binding site" evidence="20">
    <location>
        <position position="409"/>
    </location>
    <ligand>
        <name>4-amino-2-methyl-5-(diphosphooxymethyl)pyrimidine</name>
        <dbReference type="ChEBI" id="CHEBI:57841"/>
    </ligand>
</feature>
<feature type="binding site" evidence="21">
    <location>
        <position position="108"/>
    </location>
    <ligand>
        <name>ATP</name>
        <dbReference type="ChEBI" id="CHEBI:30616"/>
    </ligand>
</feature>
<evidence type="ECO:0000256" key="16">
    <source>
        <dbReference type="ARBA" id="ARBA00037917"/>
    </source>
</evidence>
<dbReference type="EMBL" id="QSQN01000003">
    <property type="protein sequence ID" value="RGK42482.1"/>
    <property type="molecule type" value="Genomic_DNA"/>
</dbReference>
<feature type="binding site" evidence="21">
    <location>
        <position position="188"/>
    </location>
    <ligand>
        <name>ATP</name>
        <dbReference type="ChEBI" id="CHEBI:30616"/>
    </ligand>
</feature>
<accession>A0A3E4LZJ1</accession>
<feature type="binding site" evidence="20">
    <location>
        <position position="465"/>
    </location>
    <ligand>
        <name>2-[(2R,5Z)-2-carboxy-4-methylthiazol-5(2H)-ylidene]ethyl phosphate</name>
        <dbReference type="ChEBI" id="CHEBI:62899"/>
    </ligand>
</feature>
<dbReference type="GO" id="GO:0000287">
    <property type="term" value="F:magnesium ion binding"/>
    <property type="evidence" value="ECO:0007669"/>
    <property type="project" value="UniProtKB-UniRule"/>
</dbReference>
<feature type="binding site" evidence="20">
    <location>
        <begin position="435"/>
        <end position="437"/>
    </location>
    <ligand>
        <name>2-[(2R,5Z)-2-carboxy-4-methylthiazol-5(2H)-ylidene]ethyl phosphate</name>
        <dbReference type="ChEBI" id="CHEBI:62899"/>
    </ligand>
</feature>
<dbReference type="HAMAP" id="MF_00228">
    <property type="entry name" value="Thz_kinase"/>
    <property type="match status" value="1"/>
</dbReference>
<keyword evidence="15" id="KW-0511">Multifunctional enzyme</keyword>
<dbReference type="InterPro" id="IPR013749">
    <property type="entry name" value="PM/HMP-P_kinase-1"/>
</dbReference>
<evidence type="ECO:0000256" key="18">
    <source>
        <dbReference type="ARBA" id="ARBA00047851"/>
    </source>
</evidence>
<name>A0A3E4LZJ1_9FIRM</name>
<comment type="cofactor">
    <cofactor evidence="20">
        <name>Mg(2+)</name>
        <dbReference type="ChEBI" id="CHEBI:18420"/>
    </cofactor>
    <text evidence="20">Binds 1 Mg(2+) ion per subunit.</text>
</comment>
<dbReference type="SUPFAM" id="SSF51391">
    <property type="entry name" value="Thiamin phosphate synthase"/>
    <property type="match status" value="1"/>
</dbReference>
<dbReference type="FunFam" id="3.20.20.70:FF:000096">
    <property type="entry name" value="Thiamine-phosphate synthase"/>
    <property type="match status" value="1"/>
</dbReference>
<dbReference type="NCBIfam" id="TIGR00693">
    <property type="entry name" value="thiE"/>
    <property type="match status" value="1"/>
</dbReference>
<dbReference type="EC" id="2.7.1.50" evidence="21"/>
<dbReference type="PRINTS" id="PR01099">
    <property type="entry name" value="HYETHTZKNASE"/>
</dbReference>